<dbReference type="RefSeq" id="WP_358348738.1">
    <property type="nucleotide sequence ID" value="NZ_JBEZFP010000006.1"/>
</dbReference>
<keyword evidence="3" id="KW-1185">Reference proteome</keyword>
<dbReference type="Proteomes" id="UP001551482">
    <property type="component" value="Unassembled WGS sequence"/>
</dbReference>
<organism evidence="2 3">
    <name type="scientific">Streptodolium elevatio</name>
    <dbReference type="NCBI Taxonomy" id="3157996"/>
    <lineage>
        <taxon>Bacteria</taxon>
        <taxon>Bacillati</taxon>
        <taxon>Actinomycetota</taxon>
        <taxon>Actinomycetes</taxon>
        <taxon>Kitasatosporales</taxon>
        <taxon>Streptomycetaceae</taxon>
        <taxon>Streptodolium</taxon>
    </lineage>
</organism>
<feature type="compositionally biased region" description="Low complexity" evidence="1">
    <location>
        <begin position="1"/>
        <end position="19"/>
    </location>
</feature>
<gene>
    <name evidence="2" type="ORF">AB0C36_03850</name>
</gene>
<accession>A0ABV3DBQ2</accession>
<feature type="region of interest" description="Disordered" evidence="1">
    <location>
        <begin position="1"/>
        <end position="25"/>
    </location>
</feature>
<name>A0ABV3DBQ2_9ACTN</name>
<comment type="caution">
    <text evidence="2">The sequence shown here is derived from an EMBL/GenBank/DDBJ whole genome shotgun (WGS) entry which is preliminary data.</text>
</comment>
<sequence>MSETETAAATPPAEPADAAPKTDRQVRRLARNLTRFSSRHAAGGDSTADAVVEYIGRDSTRIVVVGADGQWGDQVARDPETARKAIEAAGLRLHDEFPNDVALRVKTGQYEWTRMAGIQIGGPANA</sequence>
<evidence type="ECO:0000313" key="3">
    <source>
        <dbReference type="Proteomes" id="UP001551482"/>
    </source>
</evidence>
<dbReference type="EMBL" id="JBEZFP010000006">
    <property type="protein sequence ID" value="MEU8132622.1"/>
    <property type="molecule type" value="Genomic_DNA"/>
</dbReference>
<protein>
    <submittedName>
        <fullName evidence="2">Uncharacterized protein</fullName>
    </submittedName>
</protein>
<proteinExistence type="predicted"/>
<evidence type="ECO:0000256" key="1">
    <source>
        <dbReference type="SAM" id="MobiDB-lite"/>
    </source>
</evidence>
<reference evidence="2 3" key="1">
    <citation type="submission" date="2024-06" db="EMBL/GenBank/DDBJ databases">
        <title>The Natural Products Discovery Center: Release of the First 8490 Sequenced Strains for Exploring Actinobacteria Biosynthetic Diversity.</title>
        <authorList>
            <person name="Kalkreuter E."/>
            <person name="Kautsar S.A."/>
            <person name="Yang D."/>
            <person name="Bader C.D."/>
            <person name="Teijaro C.N."/>
            <person name="Fluegel L."/>
            <person name="Davis C.M."/>
            <person name="Simpson J.R."/>
            <person name="Lauterbach L."/>
            <person name="Steele A.D."/>
            <person name="Gui C."/>
            <person name="Meng S."/>
            <person name="Li G."/>
            <person name="Viehrig K."/>
            <person name="Ye F."/>
            <person name="Su P."/>
            <person name="Kiefer A.F."/>
            <person name="Nichols A."/>
            <person name="Cepeda A.J."/>
            <person name="Yan W."/>
            <person name="Fan B."/>
            <person name="Jiang Y."/>
            <person name="Adhikari A."/>
            <person name="Zheng C.-J."/>
            <person name="Schuster L."/>
            <person name="Cowan T.M."/>
            <person name="Smanski M.J."/>
            <person name="Chevrette M.G."/>
            <person name="De Carvalho L.P.S."/>
            <person name="Shen B."/>
        </authorList>
    </citation>
    <scope>NUCLEOTIDE SEQUENCE [LARGE SCALE GENOMIC DNA]</scope>
    <source>
        <strain evidence="2 3">NPDC048946</strain>
    </source>
</reference>
<evidence type="ECO:0000313" key="2">
    <source>
        <dbReference type="EMBL" id="MEU8132622.1"/>
    </source>
</evidence>